<organism evidence="2 3">
    <name type="scientific">Vandammella animalimorsus</name>
    <dbReference type="NCBI Taxonomy" id="2029117"/>
    <lineage>
        <taxon>Bacteria</taxon>
        <taxon>Pseudomonadati</taxon>
        <taxon>Pseudomonadota</taxon>
        <taxon>Betaproteobacteria</taxon>
        <taxon>Burkholderiales</taxon>
        <taxon>Comamonadaceae</taxon>
        <taxon>Vandammella</taxon>
    </lineage>
</organism>
<accession>A0A2A2B0P3</accession>
<protein>
    <submittedName>
        <fullName evidence="2">Uncharacterized protein</fullName>
    </submittedName>
</protein>
<gene>
    <name evidence="2" type="ORF">CK621_03250</name>
</gene>
<evidence type="ECO:0000313" key="2">
    <source>
        <dbReference type="EMBL" id="PAT43509.1"/>
    </source>
</evidence>
<sequence>MSIRLTNSFAVHFARTSTRGTRFWRLVFIIVISRITAAIFIFAFAFFWGYKILSFTAAMFGRVSYRQGKTVAIFDNANKGI</sequence>
<comment type="caution">
    <text evidence="2">The sequence shown here is derived from an EMBL/GenBank/DDBJ whole genome shotgun (WGS) entry which is preliminary data.</text>
</comment>
<proteinExistence type="predicted"/>
<reference evidence="2 3" key="1">
    <citation type="submission" date="2017-08" db="EMBL/GenBank/DDBJ databases">
        <title>WGS of Clinical strains of the CDC Group NO-1 linked to zoonotic infections in humans.</title>
        <authorList>
            <person name="Bernier A.-M."/>
            <person name="Bernard K."/>
        </authorList>
    </citation>
    <scope>NUCLEOTIDE SEQUENCE [LARGE SCALE GENOMIC DNA]</scope>
    <source>
        <strain evidence="2 3">NML120219</strain>
    </source>
</reference>
<keyword evidence="1" id="KW-0472">Membrane</keyword>
<evidence type="ECO:0000256" key="1">
    <source>
        <dbReference type="SAM" id="Phobius"/>
    </source>
</evidence>
<evidence type="ECO:0000313" key="3">
    <source>
        <dbReference type="Proteomes" id="UP000218439"/>
    </source>
</evidence>
<feature type="transmembrane region" description="Helical" evidence="1">
    <location>
        <begin position="23"/>
        <end position="50"/>
    </location>
</feature>
<dbReference type="EMBL" id="NSJE01000004">
    <property type="protein sequence ID" value="PAT43509.1"/>
    <property type="molecule type" value="Genomic_DNA"/>
</dbReference>
<dbReference type="Proteomes" id="UP000218439">
    <property type="component" value="Unassembled WGS sequence"/>
</dbReference>
<keyword evidence="1" id="KW-1133">Transmembrane helix</keyword>
<keyword evidence="1" id="KW-0812">Transmembrane</keyword>
<name>A0A2A2B0P3_9BURK</name>
<dbReference type="AlphaFoldDB" id="A0A2A2B0P3"/>